<dbReference type="EMBL" id="JABEQG010000001">
    <property type="protein sequence ID" value="MBB2154822.1"/>
    <property type="molecule type" value="Genomic_DNA"/>
</dbReference>
<accession>A0A7W4FBW1</accession>
<dbReference type="RefSeq" id="WP_183115248.1">
    <property type="nucleotide sequence ID" value="NZ_JABEQG010000001.1"/>
</dbReference>
<sequence>MRYIRSIMIVTCAVMAAEAAYALAAQAATIPPVRVAQALLVAAAE</sequence>
<protein>
    <submittedName>
        <fullName evidence="2">Uncharacterized protein</fullName>
    </submittedName>
</protein>
<proteinExistence type="predicted"/>
<gene>
    <name evidence="2" type="ORF">HLH33_00615</name>
</gene>
<keyword evidence="1" id="KW-0732">Signal</keyword>
<name>A0A7W4FBW1_GLUDI</name>
<reference evidence="2 3" key="1">
    <citation type="submission" date="2020-04" db="EMBL/GenBank/DDBJ databases">
        <title>Description of novel Gluconacetobacter.</title>
        <authorList>
            <person name="Sombolestani A."/>
        </authorList>
    </citation>
    <scope>NUCLEOTIDE SEQUENCE [LARGE SCALE GENOMIC DNA]</scope>
    <source>
        <strain evidence="2 3">LMG 7603</strain>
    </source>
</reference>
<evidence type="ECO:0000313" key="3">
    <source>
        <dbReference type="Proteomes" id="UP000550787"/>
    </source>
</evidence>
<evidence type="ECO:0000256" key="1">
    <source>
        <dbReference type="SAM" id="SignalP"/>
    </source>
</evidence>
<organism evidence="2 3">
    <name type="scientific">Gluconacetobacter diazotrophicus</name>
    <name type="common">Acetobacter diazotrophicus</name>
    <dbReference type="NCBI Taxonomy" id="33996"/>
    <lineage>
        <taxon>Bacteria</taxon>
        <taxon>Pseudomonadati</taxon>
        <taxon>Pseudomonadota</taxon>
        <taxon>Alphaproteobacteria</taxon>
        <taxon>Acetobacterales</taxon>
        <taxon>Acetobacteraceae</taxon>
        <taxon>Gluconacetobacter</taxon>
    </lineage>
</organism>
<feature type="signal peptide" evidence="1">
    <location>
        <begin position="1"/>
        <end position="27"/>
    </location>
</feature>
<comment type="caution">
    <text evidence="2">The sequence shown here is derived from an EMBL/GenBank/DDBJ whole genome shotgun (WGS) entry which is preliminary data.</text>
</comment>
<evidence type="ECO:0000313" key="2">
    <source>
        <dbReference type="EMBL" id="MBB2154822.1"/>
    </source>
</evidence>
<dbReference type="AlphaFoldDB" id="A0A7W4FBW1"/>
<feature type="chain" id="PRO_5031111512" evidence="1">
    <location>
        <begin position="28"/>
        <end position="45"/>
    </location>
</feature>
<dbReference type="Proteomes" id="UP000550787">
    <property type="component" value="Unassembled WGS sequence"/>
</dbReference>